<evidence type="ECO:0000256" key="1">
    <source>
        <dbReference type="ARBA" id="ARBA00004123"/>
    </source>
</evidence>
<evidence type="ECO:0000256" key="4">
    <source>
        <dbReference type="ARBA" id="ARBA00023163"/>
    </source>
</evidence>
<feature type="compositionally biased region" description="Low complexity" evidence="6">
    <location>
        <begin position="44"/>
        <end position="53"/>
    </location>
</feature>
<dbReference type="AlphaFoldDB" id="A0AAN7YEJ2"/>
<reference evidence="7" key="1">
    <citation type="submission" date="2023-08" db="EMBL/GenBank/DDBJ databases">
        <title>Black Yeasts Isolated from many extreme environments.</title>
        <authorList>
            <person name="Coleine C."/>
            <person name="Stajich J.E."/>
            <person name="Selbmann L."/>
        </authorList>
    </citation>
    <scope>NUCLEOTIDE SEQUENCE</scope>
    <source>
        <strain evidence="7">CCFEE 5401</strain>
    </source>
</reference>
<dbReference type="PANTHER" id="PTHR13556:SF2">
    <property type="entry name" value="TRANSCRIPTIONAL ADAPTER 3"/>
    <property type="match status" value="1"/>
</dbReference>
<evidence type="ECO:0000313" key="8">
    <source>
        <dbReference type="Proteomes" id="UP001310890"/>
    </source>
</evidence>
<gene>
    <name evidence="7" type="ORF">LTR62_006442</name>
</gene>
<dbReference type="GO" id="GO:0000124">
    <property type="term" value="C:SAGA complex"/>
    <property type="evidence" value="ECO:0007669"/>
    <property type="project" value="TreeGrafter"/>
</dbReference>
<feature type="region of interest" description="Disordered" evidence="6">
    <location>
        <begin position="453"/>
        <end position="512"/>
    </location>
</feature>
<dbReference type="Pfam" id="PF10198">
    <property type="entry name" value="Ada3"/>
    <property type="match status" value="1"/>
</dbReference>
<feature type="region of interest" description="Disordered" evidence="6">
    <location>
        <begin position="398"/>
        <end position="417"/>
    </location>
</feature>
<dbReference type="GO" id="GO:0006357">
    <property type="term" value="P:regulation of transcription by RNA polymerase II"/>
    <property type="evidence" value="ECO:0007669"/>
    <property type="project" value="TreeGrafter"/>
</dbReference>
<feature type="compositionally biased region" description="Basic and acidic residues" evidence="6">
    <location>
        <begin position="132"/>
        <end position="183"/>
    </location>
</feature>
<dbReference type="GO" id="GO:0003713">
    <property type="term" value="F:transcription coactivator activity"/>
    <property type="evidence" value="ECO:0007669"/>
    <property type="project" value="TreeGrafter"/>
</dbReference>
<feature type="compositionally biased region" description="Low complexity" evidence="6">
    <location>
        <begin position="491"/>
        <end position="501"/>
    </location>
</feature>
<evidence type="ECO:0000256" key="6">
    <source>
        <dbReference type="SAM" id="MobiDB-lite"/>
    </source>
</evidence>
<comment type="similarity">
    <text evidence="2">Belongs to the NGG1 family.</text>
</comment>
<dbReference type="PANTHER" id="PTHR13556">
    <property type="entry name" value="TRANSCRIPTIONAL ADAPTER 3-RELATED"/>
    <property type="match status" value="1"/>
</dbReference>
<accession>A0AAN7YEJ2</accession>
<organism evidence="7 8">
    <name type="scientific">Meristemomyces frigidus</name>
    <dbReference type="NCBI Taxonomy" id="1508187"/>
    <lineage>
        <taxon>Eukaryota</taxon>
        <taxon>Fungi</taxon>
        <taxon>Dikarya</taxon>
        <taxon>Ascomycota</taxon>
        <taxon>Pezizomycotina</taxon>
        <taxon>Dothideomycetes</taxon>
        <taxon>Dothideomycetidae</taxon>
        <taxon>Mycosphaerellales</taxon>
        <taxon>Teratosphaeriaceae</taxon>
        <taxon>Meristemomyces</taxon>
    </lineage>
</organism>
<evidence type="ECO:0000313" key="7">
    <source>
        <dbReference type="EMBL" id="KAK5109953.1"/>
    </source>
</evidence>
<keyword evidence="5" id="KW-0539">Nucleus</keyword>
<comment type="caution">
    <text evidence="7">The sequence shown here is derived from an EMBL/GenBank/DDBJ whole genome shotgun (WGS) entry which is preliminary data.</text>
</comment>
<evidence type="ECO:0000256" key="5">
    <source>
        <dbReference type="ARBA" id="ARBA00023242"/>
    </source>
</evidence>
<dbReference type="GO" id="GO:0005634">
    <property type="term" value="C:nucleus"/>
    <property type="evidence" value="ECO:0007669"/>
    <property type="project" value="UniProtKB-SubCell"/>
</dbReference>
<feature type="compositionally biased region" description="Polar residues" evidence="6">
    <location>
        <begin position="460"/>
        <end position="472"/>
    </location>
</feature>
<evidence type="ECO:0000256" key="2">
    <source>
        <dbReference type="ARBA" id="ARBA00005330"/>
    </source>
</evidence>
<evidence type="ECO:0000256" key="3">
    <source>
        <dbReference type="ARBA" id="ARBA00023015"/>
    </source>
</evidence>
<comment type="subcellular location">
    <subcellularLocation>
        <location evidence="1">Nucleus</location>
    </subcellularLocation>
</comment>
<keyword evidence="3" id="KW-0805">Transcription regulation</keyword>
<protein>
    <submittedName>
        <fullName evidence="7">Uncharacterized protein</fullName>
    </submittedName>
</protein>
<keyword evidence="4" id="KW-0804">Transcription</keyword>
<feature type="region of interest" description="Disordered" evidence="6">
    <location>
        <begin position="80"/>
        <end position="100"/>
    </location>
</feature>
<feature type="region of interest" description="Disordered" evidence="6">
    <location>
        <begin position="126"/>
        <end position="300"/>
    </location>
</feature>
<name>A0AAN7YEJ2_9PEZI</name>
<dbReference type="InterPro" id="IPR019340">
    <property type="entry name" value="Histone_AcTrfase_su3"/>
</dbReference>
<dbReference type="Proteomes" id="UP001310890">
    <property type="component" value="Unassembled WGS sequence"/>
</dbReference>
<feature type="region of interest" description="Disordered" evidence="6">
    <location>
        <begin position="1"/>
        <end position="59"/>
    </location>
</feature>
<proteinExistence type="inferred from homology"/>
<dbReference type="EMBL" id="JAVRRL010000056">
    <property type="protein sequence ID" value="KAK5109953.1"/>
    <property type="molecule type" value="Genomic_DNA"/>
</dbReference>
<sequence>MPPTATKKGSVSKAPPPPRERRSISRHSTPASALTDPSAPPTPVDTTPTTGPAKLPTTTAYLNTPTSALLSEAPSIEQLISSTSARGSDPATAKELHSLHDKIRDSVNKFMGKRGEVCDRSMRQLVQKRKERVAAEREAEAAREAATALKREREREDGEKRKARREKEKELERQKEKKEREKTGGVLSRKRSRDEMELDGEDERVKRKESLPTVGAHGLARQDGVDVHQGQAAPPSSPPIQPGTVAIDPMDTAPSPTDSQDTAADPPAVTPLYERVFGKDPTQSDDPTIYSLRPPEPGLTDEEMRERLNVFHWPRQDISALTAGEPPDADFSNAKPANQINFSTFQSYVEPYIRPFTEEDAAFLKERGDRLTPYLMPKRGSKGYRDVWAAEDGTLTGIEAPARSEPDPHQARGGMEEMSDGVAETDEVSHGPTMERMLQLLRAVPAAAGGFLRKEENDGNDTNGDVSMTNGIDGNELDSAVPGTTDDPQQPLTTKPATALPPDCPRPTNLPSNLDYTILEQRMTQELIYTGLLTPTDLPNNNNYASHNDDEVAARLRTLQHELRRVARYNNVRKARVLELTEERMAMQEFGNIADDLDGQVNAAYLKRNRSLQSKPSKKGSQSAARAAAAAAAGAGSTRGLAVGIAGGRGVSEGVRALMQKRRDWIDMIGPAVCYGRPDIPGEGETVFGDDVLGRLGVLEREGEVEVEVEGEGGEEGEGG</sequence>